<sequence length="714" mass="70375">MRPRSVALFAACIPLGFCNTNDPASRCAVNCASNIRNDKGALDLKVICGDKLMTNALFQCLITSCSHDAYSPAVAHVILACSDLGTAIGPLYPVEVQHANLIKAQDLLAPSMPAAYSTPSVPSPQSPEQLTLSFDISVEMGCNSGSDGLVTVSLPLPDPPSTTVFPPSPSPAPNSAPSEGEGGGQGDNGGGNDESDGEQNNGGNGNGNGGNGNGEGDCENTNDDNGDGGDGDDGSSPPKPTQASADPSATSSSQPDSASPSAQDPADGQAPSPSTGGDNDGGPAATSAPSASPGGGDPASSASLSLTSPALSFPASPASSPSSAPPASPSSSASPAAPASPSSTSPCPTASPATGGLDPQDPHQSDPSRGSAGEGEGPQVPATSPGLPPAPASSTLADPSTTCSIADGTNVSVDPVPGPQVSQPAQPTSAAQPSPQSSSPAPAPIPSPVPSSSDDTSDPSSAGPPQYSLGSNFETSLPEPSAEPLPQENQSSGAQAPSYGQSALTLRSLTGLSADAAGKTAESQLPSKAPEPSEVTLWPTAKGNRTSRTTSVAGQHGTPTSSCEPDGKQTVTTAHTPRANLVVPSGTPRDASAVVDGQQHESLSSVTVKVIRSGETVAETLLMTVLDTAPLATATPTTTISNESMVGSASSDSPTRSGIATTRATSDITPVQSGEVAKESSAPHVALVNGVSRTTPHLFTIALLIILVGGMLLD</sequence>
<feature type="compositionally biased region" description="Polar residues" evidence="1">
    <location>
        <begin position="642"/>
        <end position="672"/>
    </location>
</feature>
<feature type="compositionally biased region" description="Low complexity" evidence="1">
    <location>
        <begin position="329"/>
        <end position="353"/>
    </location>
</feature>
<feature type="compositionally biased region" description="Low complexity" evidence="1">
    <location>
        <begin position="450"/>
        <end position="465"/>
    </location>
</feature>
<feature type="chain" id="PRO_5013836912" description="Extracellular membrane protein CFEM domain-containing protein" evidence="2">
    <location>
        <begin position="19"/>
        <end position="714"/>
    </location>
</feature>
<feature type="region of interest" description="Disordered" evidence="1">
    <location>
        <begin position="149"/>
        <end position="598"/>
    </location>
</feature>
<evidence type="ECO:0008006" key="5">
    <source>
        <dbReference type="Google" id="ProtNLM"/>
    </source>
</evidence>
<feature type="region of interest" description="Disordered" evidence="1">
    <location>
        <begin position="642"/>
        <end position="676"/>
    </location>
</feature>
<feature type="signal peptide" evidence="2">
    <location>
        <begin position="1"/>
        <end position="18"/>
    </location>
</feature>
<evidence type="ECO:0000313" key="4">
    <source>
        <dbReference type="Proteomes" id="UP000219286"/>
    </source>
</evidence>
<feature type="compositionally biased region" description="Gly residues" evidence="1">
    <location>
        <begin position="180"/>
        <end position="192"/>
    </location>
</feature>
<proteinExistence type="predicted"/>
<comment type="caution">
    <text evidence="3">The sequence shown here is derived from an EMBL/GenBank/DDBJ whole genome shotgun (WGS) entry which is preliminary data.</text>
</comment>
<dbReference type="Proteomes" id="UP000219286">
    <property type="component" value="Unassembled WGS sequence"/>
</dbReference>
<dbReference type="AlphaFoldDB" id="A0A2H2ZH49"/>
<feature type="compositionally biased region" description="Gly residues" evidence="1">
    <location>
        <begin position="200"/>
        <end position="215"/>
    </location>
</feature>
<keyword evidence="2" id="KW-0732">Signal</keyword>
<accession>A0A2H2ZH49</accession>
<evidence type="ECO:0000313" key="3">
    <source>
        <dbReference type="EMBL" id="OTA01536.1"/>
    </source>
</evidence>
<feature type="compositionally biased region" description="Low complexity" evidence="1">
    <location>
        <begin position="241"/>
        <end position="267"/>
    </location>
</feature>
<feature type="compositionally biased region" description="Polar residues" evidence="1">
    <location>
        <begin position="487"/>
        <end position="511"/>
    </location>
</feature>
<reference evidence="3 4" key="1">
    <citation type="journal article" date="2015" name="Genome Announc.">
        <title>Genome sequence and annotation of Trichoderma parareesei, the ancestor of the cellulase producer Trichoderma reesei.</title>
        <authorList>
            <person name="Yang D."/>
            <person name="Pomraning K."/>
            <person name="Kopchinskiy A."/>
            <person name="Karimi Aghcheh R."/>
            <person name="Atanasova L."/>
            <person name="Chenthamara K."/>
            <person name="Baker S.E."/>
            <person name="Zhang R."/>
            <person name="Shen Q."/>
            <person name="Freitag M."/>
            <person name="Kubicek C.P."/>
            <person name="Druzhinina I.S."/>
        </authorList>
    </citation>
    <scope>NUCLEOTIDE SEQUENCE [LARGE SCALE GENOMIC DNA]</scope>
    <source>
        <strain evidence="3 4">CBS 125925</strain>
    </source>
</reference>
<evidence type="ECO:0000256" key="2">
    <source>
        <dbReference type="SAM" id="SignalP"/>
    </source>
</evidence>
<keyword evidence="4" id="KW-1185">Reference proteome</keyword>
<feature type="compositionally biased region" description="Low complexity" evidence="1">
    <location>
        <begin position="419"/>
        <end position="440"/>
    </location>
</feature>
<name>A0A2H2ZH49_TRIPA</name>
<organism evidence="3 4">
    <name type="scientific">Trichoderma parareesei</name>
    <name type="common">Filamentous fungus</name>
    <dbReference type="NCBI Taxonomy" id="858221"/>
    <lineage>
        <taxon>Eukaryota</taxon>
        <taxon>Fungi</taxon>
        <taxon>Dikarya</taxon>
        <taxon>Ascomycota</taxon>
        <taxon>Pezizomycotina</taxon>
        <taxon>Sordariomycetes</taxon>
        <taxon>Hypocreomycetidae</taxon>
        <taxon>Hypocreales</taxon>
        <taxon>Hypocreaceae</taxon>
        <taxon>Trichoderma</taxon>
    </lineage>
</organism>
<feature type="compositionally biased region" description="Low complexity" evidence="1">
    <location>
        <begin position="281"/>
        <end position="322"/>
    </location>
</feature>
<protein>
    <recommendedName>
        <fullName evidence="5">Extracellular membrane protein CFEM domain-containing protein</fullName>
    </recommendedName>
</protein>
<feature type="compositionally biased region" description="Polar residues" evidence="1">
    <location>
        <begin position="392"/>
        <end position="412"/>
    </location>
</feature>
<feature type="compositionally biased region" description="Acidic residues" evidence="1">
    <location>
        <begin position="216"/>
        <end position="233"/>
    </location>
</feature>
<evidence type="ECO:0000256" key="1">
    <source>
        <dbReference type="SAM" id="MobiDB-lite"/>
    </source>
</evidence>
<gene>
    <name evidence="3" type="ORF">A9Z42_0018550</name>
</gene>
<feature type="compositionally biased region" description="Pro residues" evidence="1">
    <location>
        <begin position="156"/>
        <end position="174"/>
    </location>
</feature>
<dbReference type="OrthoDB" id="5421216at2759"/>
<feature type="compositionally biased region" description="Polar residues" evidence="1">
    <location>
        <begin position="543"/>
        <end position="575"/>
    </location>
</feature>
<dbReference type="EMBL" id="LFMI01000212">
    <property type="protein sequence ID" value="OTA01536.1"/>
    <property type="molecule type" value="Genomic_DNA"/>
</dbReference>